<name>A0A4Z1FS46_9HELO</name>
<evidence type="ECO:0000313" key="3">
    <source>
        <dbReference type="Proteomes" id="UP000297910"/>
    </source>
</evidence>
<sequence>MKREREWGDDDDDDDDDDEEEEILIMGYVPRSSRLLELKIQELVLSVALGSYALVIESWLMIIGECLRYDARRQYQQLVLLRDRYQLGNPSFKRSQRVDR</sequence>
<dbReference type="Proteomes" id="UP000297910">
    <property type="component" value="Unassembled WGS sequence"/>
</dbReference>
<dbReference type="AlphaFoldDB" id="A0A4Z1FS46"/>
<evidence type="ECO:0000313" key="2">
    <source>
        <dbReference type="EMBL" id="TGO27536.1"/>
    </source>
</evidence>
<accession>A0A4Z1FS46</accession>
<comment type="caution">
    <text evidence="2">The sequence shown here is derived from an EMBL/GenBank/DDBJ whole genome shotgun (WGS) entry which is preliminary data.</text>
</comment>
<evidence type="ECO:0000256" key="1">
    <source>
        <dbReference type="SAM" id="MobiDB-lite"/>
    </source>
</evidence>
<dbReference type="EMBL" id="PQXI01000040">
    <property type="protein sequence ID" value="TGO27536.1"/>
    <property type="molecule type" value="Genomic_DNA"/>
</dbReference>
<protein>
    <submittedName>
        <fullName evidence="2">Uncharacterized protein</fullName>
    </submittedName>
</protein>
<feature type="compositionally biased region" description="Acidic residues" evidence="1">
    <location>
        <begin position="7"/>
        <end position="20"/>
    </location>
</feature>
<proteinExistence type="predicted"/>
<reference evidence="2 3" key="1">
    <citation type="submission" date="2017-12" db="EMBL/GenBank/DDBJ databases">
        <title>Comparative genomics of Botrytis spp.</title>
        <authorList>
            <person name="Valero-Jimenez C.A."/>
            <person name="Tapia P."/>
            <person name="Veloso J."/>
            <person name="Silva-Moreno E."/>
            <person name="Staats M."/>
            <person name="Valdes J.H."/>
            <person name="Van Kan J.A.L."/>
        </authorList>
    </citation>
    <scope>NUCLEOTIDE SEQUENCE [LARGE SCALE GENOMIC DNA]</scope>
    <source>
        <strain evidence="2 3">Bp0003</strain>
    </source>
</reference>
<keyword evidence="3" id="KW-1185">Reference proteome</keyword>
<gene>
    <name evidence="2" type="ORF">BPAE_0040g00170</name>
</gene>
<feature type="region of interest" description="Disordered" evidence="1">
    <location>
        <begin position="1"/>
        <end position="20"/>
    </location>
</feature>
<organism evidence="2 3">
    <name type="scientific">Botrytis paeoniae</name>
    <dbReference type="NCBI Taxonomy" id="278948"/>
    <lineage>
        <taxon>Eukaryota</taxon>
        <taxon>Fungi</taxon>
        <taxon>Dikarya</taxon>
        <taxon>Ascomycota</taxon>
        <taxon>Pezizomycotina</taxon>
        <taxon>Leotiomycetes</taxon>
        <taxon>Helotiales</taxon>
        <taxon>Sclerotiniaceae</taxon>
        <taxon>Botrytis</taxon>
    </lineage>
</organism>